<dbReference type="SMART" id="SM00256">
    <property type="entry name" value="FBOX"/>
    <property type="match status" value="1"/>
</dbReference>
<dbReference type="eggNOG" id="KOG1072">
    <property type="taxonomic scope" value="Eukaryota"/>
</dbReference>
<name>V4MGD3_EUTSA</name>
<reference evidence="3 4" key="1">
    <citation type="journal article" date="2013" name="Front. Plant Sci.">
        <title>The Reference Genome of the Halophytic Plant Eutrema salsugineum.</title>
        <authorList>
            <person name="Yang R."/>
            <person name="Jarvis D.E."/>
            <person name="Chen H."/>
            <person name="Beilstein M.A."/>
            <person name="Grimwood J."/>
            <person name="Jenkins J."/>
            <person name="Shu S."/>
            <person name="Prochnik S."/>
            <person name="Xin M."/>
            <person name="Ma C."/>
            <person name="Schmutz J."/>
            <person name="Wing R.A."/>
            <person name="Mitchell-Olds T."/>
            <person name="Schumaker K.S."/>
            <person name="Wang X."/>
        </authorList>
    </citation>
    <scope>NUCLEOTIDE SEQUENCE [LARGE SCALE GENOMIC DNA]</scope>
</reference>
<dbReference type="Gramene" id="ESQ30391">
    <property type="protein sequence ID" value="ESQ30391"/>
    <property type="gene ID" value="EUTSA_v10012053mg"/>
</dbReference>
<dbReference type="InterPro" id="IPR006652">
    <property type="entry name" value="Kelch_1"/>
</dbReference>
<dbReference type="Pfam" id="PF00646">
    <property type="entry name" value="F-box"/>
    <property type="match status" value="1"/>
</dbReference>
<keyword evidence="4" id="KW-1185">Reference proteome</keyword>
<evidence type="ECO:0000256" key="1">
    <source>
        <dbReference type="SAM" id="MobiDB-lite"/>
    </source>
</evidence>
<dbReference type="PANTHER" id="PTHR24414:SF65">
    <property type="entry name" value="F-BOX DOMAIN-CONTAINING PROTEIN"/>
    <property type="match status" value="1"/>
</dbReference>
<proteinExistence type="predicted"/>
<dbReference type="Proteomes" id="UP000030689">
    <property type="component" value="Unassembled WGS sequence"/>
</dbReference>
<dbReference type="InterPro" id="IPR050354">
    <property type="entry name" value="F-box/kelch-repeat_ARATH"/>
</dbReference>
<accession>V4MGD3</accession>
<dbReference type="InterPro" id="IPR057499">
    <property type="entry name" value="Kelch_FKB95"/>
</dbReference>
<dbReference type="EMBL" id="KI517809">
    <property type="protein sequence ID" value="ESQ30391.1"/>
    <property type="molecule type" value="Genomic_DNA"/>
</dbReference>
<dbReference type="Pfam" id="PF25210">
    <property type="entry name" value="Kelch_FKB95"/>
    <property type="match status" value="1"/>
</dbReference>
<dbReference type="OMA" id="CEPKEGR"/>
<gene>
    <name evidence="3" type="ORF">EUTSA_v10012053mg</name>
</gene>
<evidence type="ECO:0000259" key="2">
    <source>
        <dbReference type="SMART" id="SM00256"/>
    </source>
</evidence>
<dbReference type="OrthoDB" id="45365at2759"/>
<organism evidence="3 4">
    <name type="scientific">Eutrema salsugineum</name>
    <name type="common">Saltwater cress</name>
    <name type="synonym">Sisymbrium salsugineum</name>
    <dbReference type="NCBI Taxonomy" id="72664"/>
    <lineage>
        <taxon>Eukaryota</taxon>
        <taxon>Viridiplantae</taxon>
        <taxon>Streptophyta</taxon>
        <taxon>Embryophyta</taxon>
        <taxon>Tracheophyta</taxon>
        <taxon>Spermatophyta</taxon>
        <taxon>Magnoliopsida</taxon>
        <taxon>eudicotyledons</taxon>
        <taxon>Gunneridae</taxon>
        <taxon>Pentapetalae</taxon>
        <taxon>rosids</taxon>
        <taxon>malvids</taxon>
        <taxon>Brassicales</taxon>
        <taxon>Brassicaceae</taxon>
        <taxon>Eutremeae</taxon>
        <taxon>Eutrema</taxon>
    </lineage>
</organism>
<dbReference type="SUPFAM" id="SSF117281">
    <property type="entry name" value="Kelch motif"/>
    <property type="match status" value="1"/>
</dbReference>
<dbReference type="Gene3D" id="2.120.10.80">
    <property type="entry name" value="Kelch-type beta propeller"/>
    <property type="match status" value="1"/>
</dbReference>
<dbReference type="InterPro" id="IPR001810">
    <property type="entry name" value="F-box_dom"/>
</dbReference>
<dbReference type="KEGG" id="eus:EUTSA_v10012053mg"/>
<evidence type="ECO:0000313" key="3">
    <source>
        <dbReference type="EMBL" id="ESQ30391.1"/>
    </source>
</evidence>
<protein>
    <recommendedName>
        <fullName evidence="2">F-box domain-containing protein</fullName>
    </recommendedName>
</protein>
<dbReference type="PANTHER" id="PTHR24414">
    <property type="entry name" value="F-BOX/KELCH-REPEAT PROTEIN SKIP4"/>
    <property type="match status" value="1"/>
</dbReference>
<dbReference type="AlphaFoldDB" id="V4MGD3"/>
<evidence type="ECO:0000313" key="4">
    <source>
        <dbReference type="Proteomes" id="UP000030689"/>
    </source>
</evidence>
<dbReference type="InterPro" id="IPR015915">
    <property type="entry name" value="Kelch-typ_b-propeller"/>
</dbReference>
<dbReference type="SMART" id="SM00612">
    <property type="entry name" value="Kelch"/>
    <property type="match status" value="1"/>
</dbReference>
<feature type="domain" description="F-box" evidence="2">
    <location>
        <begin position="33"/>
        <end position="73"/>
    </location>
</feature>
<feature type="region of interest" description="Disordered" evidence="1">
    <location>
        <begin position="1"/>
        <end position="32"/>
    </location>
</feature>
<sequence length="369" mass="41974">MVIISEIPDESNDGDPSKKPQEPPNPSQEQPQLPNELIELCVARVSRCDLPVISLASKTFRRLIRLPEFELTRSKLSITERILYALIGFPPREFPSFYILYRQNLSLRLRRVESLPPMHFGSAVVTIGPEIYLIGGCDADGQRDTTDVFLIDCRTHTRRSLPSMKVPRCHAAAGVIDGRIYVIGGCKMRSLNWVELFVLKEQTWIGMKRKKKIDVDIIDRQFHFVAYAVMEKRIYALDRECSCGKASSCVVDDRLYTIDPFRNLGHPIVVYDPKDGKWRPVRGVNGLPCNVYGYAYESKMANLGGKLVILVNNQSQWWDYNGEKQIWCVEIALETRQGGEIWGKLESVDLVLTTIKSPPLIELCQTVTV</sequence>